<evidence type="ECO:0000313" key="5">
    <source>
        <dbReference type="Proteomes" id="UP000182840"/>
    </source>
</evidence>
<keyword evidence="1" id="KW-0472">Membrane</keyword>
<dbReference type="PANTHER" id="PTHR43081:SF1">
    <property type="entry name" value="ADENYLATE CYCLASE, TERMINAL-DIFFERENTIATION SPECIFIC"/>
    <property type="match status" value="1"/>
</dbReference>
<evidence type="ECO:0000259" key="2">
    <source>
        <dbReference type="PROSITE" id="PS50125"/>
    </source>
</evidence>
<dbReference type="Pfam" id="PF00672">
    <property type="entry name" value="HAMP"/>
    <property type="match status" value="1"/>
</dbReference>
<dbReference type="InterPro" id="IPR050697">
    <property type="entry name" value="Adenylyl/Guanylyl_Cyclase_3/4"/>
</dbReference>
<dbReference type="PANTHER" id="PTHR43081">
    <property type="entry name" value="ADENYLATE CYCLASE, TERMINAL-DIFFERENTIATION SPECIFIC-RELATED"/>
    <property type="match status" value="1"/>
</dbReference>
<sequence length="572" mass="61564">MRLNLRAKMLIFTAVIAALPLIVAGQSVIRVARDELKSAANEQLAVTVNKVTDEFNDFLEFTLFTPLDLIRNALGGDKLGFEEKIVVLKQGIADLPDVVSLQVNVEGLPRPIVVVQESFFKKLQQHFASPLDVLRVDADALPAGSDSRTATQVAYLAGTGDWLATLSLPIPGGIQDRSATLYARISLARLKNVVANDPFAKTGSIRVVDREGRIVFSSEDGVYDHASVLAKAQEMLAAETATIAVEPFELGDGSISLGAIAVARAFPWAIMAEKAEADAYRPVTDMIRSLAQWLAIGLAAALAGATLFALGISRPILRIGEAASEIARGNLDIRVRNVRTRDEIGDLANRFNDMIVQLNERFELQKFVSLGTMKAIQGSDARTVSLGGERRSVAILFADIRGYTAFSESREPEEVVTVLNQYFQRLADIVTAHGGDIDKFVGDQIMAVFAGTKMSKHAVECAIDMMKAMEAMAEDTAADLKIGIGINAGEVVVGAMGSSHRKDFTVLGDHVNLAARLCSAAHPAQTLVSRNVQDDLPEKLKKAARDLPPISVKGKKAPIEIFAFNAPVPQPA</sequence>
<dbReference type="Pfam" id="PF00211">
    <property type="entry name" value="Guanylate_cyc"/>
    <property type="match status" value="1"/>
</dbReference>
<feature type="domain" description="HAMP" evidence="3">
    <location>
        <begin position="310"/>
        <end position="363"/>
    </location>
</feature>
<dbReference type="SMART" id="SM00044">
    <property type="entry name" value="CYCc"/>
    <property type="match status" value="1"/>
</dbReference>
<dbReference type="Gene3D" id="3.30.70.1230">
    <property type="entry name" value="Nucleotide cyclase"/>
    <property type="match status" value="1"/>
</dbReference>
<dbReference type="PROSITE" id="PS50885">
    <property type="entry name" value="HAMP"/>
    <property type="match status" value="1"/>
</dbReference>
<feature type="transmembrane region" description="Helical" evidence="1">
    <location>
        <begin position="290"/>
        <end position="310"/>
    </location>
</feature>
<dbReference type="InterPro" id="IPR029787">
    <property type="entry name" value="Nucleotide_cyclase"/>
</dbReference>
<evidence type="ECO:0000313" key="4">
    <source>
        <dbReference type="EMBL" id="APH72231.1"/>
    </source>
</evidence>
<dbReference type="RefSeq" id="WP_072604916.1">
    <property type="nucleotide sequence ID" value="NZ_CP018171.1"/>
</dbReference>
<dbReference type="GO" id="GO:0009190">
    <property type="term" value="P:cyclic nucleotide biosynthetic process"/>
    <property type="evidence" value="ECO:0007669"/>
    <property type="project" value="InterPro"/>
</dbReference>
<proteinExistence type="predicted"/>
<evidence type="ECO:0000259" key="3">
    <source>
        <dbReference type="PROSITE" id="PS50885"/>
    </source>
</evidence>
<dbReference type="InterPro" id="IPR001054">
    <property type="entry name" value="A/G_cyclase"/>
</dbReference>
<dbReference type="Proteomes" id="UP000182840">
    <property type="component" value="Chromosome"/>
</dbReference>
<dbReference type="Gene3D" id="6.10.340.10">
    <property type="match status" value="1"/>
</dbReference>
<dbReference type="SUPFAM" id="SSF55073">
    <property type="entry name" value="Nucleotide cyclase"/>
    <property type="match status" value="1"/>
</dbReference>
<reference evidence="5" key="1">
    <citation type="submission" date="2016-11" db="EMBL/GenBank/DDBJ databases">
        <title>Mesorhizobium oceanicum sp. nov., isolated from deep seawater in South China Sea.</title>
        <authorList>
            <person name="Fu G.-Y."/>
        </authorList>
    </citation>
    <scope>NUCLEOTIDE SEQUENCE [LARGE SCALE GENOMIC DNA]</scope>
    <source>
        <strain evidence="5">B7</strain>
    </source>
</reference>
<dbReference type="InterPro" id="IPR003660">
    <property type="entry name" value="HAMP_dom"/>
</dbReference>
<dbReference type="PROSITE" id="PS50125">
    <property type="entry name" value="GUANYLATE_CYCLASE_2"/>
    <property type="match status" value="1"/>
</dbReference>
<feature type="domain" description="Guanylate cyclase" evidence="2">
    <location>
        <begin position="394"/>
        <end position="518"/>
    </location>
</feature>
<dbReference type="STRING" id="1670800.BSQ44_13305"/>
<protein>
    <recommendedName>
        <fullName evidence="6">Adenylate/guanylate cyclase domain-containing protein</fullName>
    </recommendedName>
</protein>
<dbReference type="SUPFAM" id="SSF158472">
    <property type="entry name" value="HAMP domain-like"/>
    <property type="match status" value="1"/>
</dbReference>
<evidence type="ECO:0000256" key="1">
    <source>
        <dbReference type="SAM" id="Phobius"/>
    </source>
</evidence>
<evidence type="ECO:0008006" key="6">
    <source>
        <dbReference type="Google" id="ProtNLM"/>
    </source>
</evidence>
<keyword evidence="1" id="KW-0812">Transmembrane</keyword>
<accession>A0A1L3SSB2</accession>
<dbReference type="CDD" id="cd06225">
    <property type="entry name" value="HAMP"/>
    <property type="match status" value="1"/>
</dbReference>
<dbReference type="OrthoDB" id="315417at2"/>
<name>A0A1L3SSB2_9HYPH</name>
<dbReference type="KEGG" id="meso:BSQ44_13305"/>
<dbReference type="CDD" id="cd07302">
    <property type="entry name" value="CHD"/>
    <property type="match status" value="1"/>
</dbReference>
<dbReference type="AlphaFoldDB" id="A0A1L3SSB2"/>
<keyword evidence="1" id="KW-1133">Transmembrane helix</keyword>
<gene>
    <name evidence="4" type="ORF">BSQ44_13305</name>
</gene>
<organism evidence="4 5">
    <name type="scientific">Aquibium oceanicum</name>
    <dbReference type="NCBI Taxonomy" id="1670800"/>
    <lineage>
        <taxon>Bacteria</taxon>
        <taxon>Pseudomonadati</taxon>
        <taxon>Pseudomonadota</taxon>
        <taxon>Alphaproteobacteria</taxon>
        <taxon>Hyphomicrobiales</taxon>
        <taxon>Phyllobacteriaceae</taxon>
        <taxon>Aquibium</taxon>
    </lineage>
</organism>
<dbReference type="EMBL" id="CP018171">
    <property type="protein sequence ID" value="APH72231.1"/>
    <property type="molecule type" value="Genomic_DNA"/>
</dbReference>
<dbReference type="SMART" id="SM00304">
    <property type="entry name" value="HAMP"/>
    <property type="match status" value="1"/>
</dbReference>
<dbReference type="GO" id="GO:0004016">
    <property type="term" value="F:adenylate cyclase activity"/>
    <property type="evidence" value="ECO:0007669"/>
    <property type="project" value="UniProtKB-ARBA"/>
</dbReference>
<dbReference type="GO" id="GO:0035556">
    <property type="term" value="P:intracellular signal transduction"/>
    <property type="evidence" value="ECO:0007669"/>
    <property type="project" value="InterPro"/>
</dbReference>
<keyword evidence="5" id="KW-1185">Reference proteome</keyword>
<dbReference type="GO" id="GO:0016020">
    <property type="term" value="C:membrane"/>
    <property type="evidence" value="ECO:0007669"/>
    <property type="project" value="InterPro"/>
</dbReference>